<accession>A0A2R6X6U7</accession>
<proteinExistence type="predicted"/>
<reference evidence="3" key="1">
    <citation type="journal article" date="2017" name="Cell">
        <title>Insights into land plant evolution garnered from the Marchantia polymorpha genome.</title>
        <authorList>
            <person name="Bowman J.L."/>
            <person name="Kohchi T."/>
            <person name="Yamato K.T."/>
            <person name="Jenkins J."/>
            <person name="Shu S."/>
            <person name="Ishizaki K."/>
            <person name="Yamaoka S."/>
            <person name="Nishihama R."/>
            <person name="Nakamura Y."/>
            <person name="Berger F."/>
            <person name="Adam C."/>
            <person name="Aki S.S."/>
            <person name="Althoff F."/>
            <person name="Araki T."/>
            <person name="Arteaga-Vazquez M.A."/>
            <person name="Balasubrmanian S."/>
            <person name="Barry K."/>
            <person name="Bauer D."/>
            <person name="Boehm C.R."/>
            <person name="Briginshaw L."/>
            <person name="Caballero-Perez J."/>
            <person name="Catarino B."/>
            <person name="Chen F."/>
            <person name="Chiyoda S."/>
            <person name="Chovatia M."/>
            <person name="Davies K.M."/>
            <person name="Delmans M."/>
            <person name="Demura T."/>
            <person name="Dierschke T."/>
            <person name="Dolan L."/>
            <person name="Dorantes-Acosta A.E."/>
            <person name="Eklund D.M."/>
            <person name="Florent S.N."/>
            <person name="Flores-Sandoval E."/>
            <person name="Fujiyama A."/>
            <person name="Fukuzawa H."/>
            <person name="Galik B."/>
            <person name="Grimanelli D."/>
            <person name="Grimwood J."/>
            <person name="Grossniklaus U."/>
            <person name="Hamada T."/>
            <person name="Haseloff J."/>
            <person name="Hetherington A.J."/>
            <person name="Higo A."/>
            <person name="Hirakawa Y."/>
            <person name="Hundley H.N."/>
            <person name="Ikeda Y."/>
            <person name="Inoue K."/>
            <person name="Inoue S.I."/>
            <person name="Ishida S."/>
            <person name="Jia Q."/>
            <person name="Kakita M."/>
            <person name="Kanazawa T."/>
            <person name="Kawai Y."/>
            <person name="Kawashima T."/>
            <person name="Kennedy M."/>
            <person name="Kinose K."/>
            <person name="Kinoshita T."/>
            <person name="Kohara Y."/>
            <person name="Koide E."/>
            <person name="Komatsu K."/>
            <person name="Kopischke S."/>
            <person name="Kubo M."/>
            <person name="Kyozuka J."/>
            <person name="Lagercrantz U."/>
            <person name="Lin S.S."/>
            <person name="Lindquist E."/>
            <person name="Lipzen A.M."/>
            <person name="Lu C.W."/>
            <person name="De Luna E."/>
            <person name="Martienssen R.A."/>
            <person name="Minamino N."/>
            <person name="Mizutani M."/>
            <person name="Mizutani M."/>
            <person name="Mochizuki N."/>
            <person name="Monte I."/>
            <person name="Mosher R."/>
            <person name="Nagasaki H."/>
            <person name="Nakagami H."/>
            <person name="Naramoto S."/>
            <person name="Nishitani K."/>
            <person name="Ohtani M."/>
            <person name="Okamoto T."/>
            <person name="Okumura M."/>
            <person name="Phillips J."/>
            <person name="Pollak B."/>
            <person name="Reinders A."/>
            <person name="Rovekamp M."/>
            <person name="Sano R."/>
            <person name="Sawa S."/>
            <person name="Schmid M.W."/>
            <person name="Shirakawa M."/>
            <person name="Solano R."/>
            <person name="Spunde A."/>
            <person name="Suetsugu N."/>
            <person name="Sugano S."/>
            <person name="Sugiyama A."/>
            <person name="Sun R."/>
            <person name="Suzuki Y."/>
            <person name="Takenaka M."/>
            <person name="Takezawa D."/>
            <person name="Tomogane H."/>
            <person name="Tsuzuki M."/>
            <person name="Ueda T."/>
            <person name="Umeda M."/>
            <person name="Ward J.M."/>
            <person name="Watanabe Y."/>
            <person name="Yazaki K."/>
            <person name="Yokoyama R."/>
            <person name="Yoshitake Y."/>
            <person name="Yotsui I."/>
            <person name="Zachgo S."/>
            <person name="Schmutz J."/>
        </authorList>
    </citation>
    <scope>NUCLEOTIDE SEQUENCE [LARGE SCALE GENOMIC DNA]</scope>
    <source>
        <strain evidence="3">Tak-1</strain>
    </source>
</reference>
<keyword evidence="3" id="KW-1185">Reference proteome</keyword>
<dbReference type="AlphaFoldDB" id="A0A2R6X6U7"/>
<organism evidence="2 3">
    <name type="scientific">Marchantia polymorpha</name>
    <name type="common">Common liverwort</name>
    <name type="synonym">Marchantia aquatica</name>
    <dbReference type="NCBI Taxonomy" id="3197"/>
    <lineage>
        <taxon>Eukaryota</taxon>
        <taxon>Viridiplantae</taxon>
        <taxon>Streptophyta</taxon>
        <taxon>Embryophyta</taxon>
        <taxon>Marchantiophyta</taxon>
        <taxon>Marchantiopsida</taxon>
        <taxon>Marchantiidae</taxon>
        <taxon>Marchantiales</taxon>
        <taxon>Marchantiaceae</taxon>
        <taxon>Marchantia</taxon>
    </lineage>
</organism>
<dbReference type="Gramene" id="Mp5g13400.1">
    <property type="protein sequence ID" value="Mp5g13400.1.cds1"/>
    <property type="gene ID" value="Mp5g13400"/>
</dbReference>
<dbReference type="Proteomes" id="UP000244005">
    <property type="component" value="Unassembled WGS sequence"/>
</dbReference>
<gene>
    <name evidence="2" type="ORF">MARPO_0032s0033</name>
</gene>
<protein>
    <submittedName>
        <fullName evidence="2">Uncharacterized protein</fullName>
    </submittedName>
</protein>
<evidence type="ECO:0000313" key="2">
    <source>
        <dbReference type="EMBL" id="PTQ41828.1"/>
    </source>
</evidence>
<feature type="region of interest" description="Disordered" evidence="1">
    <location>
        <begin position="32"/>
        <end position="59"/>
    </location>
</feature>
<sequence>MLEVEDWTHRHFSYVVFLCLCSETDTGTHSFGAGRGRDIQNPRVREGRERGPNLDCDRLTCRTGQPPEVRGRSSCRYLEPPALQGTSGAADLLELTDFEGRGRGRADVRFGWDSGKGDRRMRMTSGASQVRRQL</sequence>
<feature type="compositionally biased region" description="Basic and acidic residues" evidence="1">
    <location>
        <begin position="35"/>
        <end position="59"/>
    </location>
</feature>
<dbReference type="EMBL" id="KZ772704">
    <property type="protein sequence ID" value="PTQ41828.1"/>
    <property type="molecule type" value="Genomic_DNA"/>
</dbReference>
<evidence type="ECO:0000313" key="3">
    <source>
        <dbReference type="Proteomes" id="UP000244005"/>
    </source>
</evidence>
<evidence type="ECO:0000256" key="1">
    <source>
        <dbReference type="SAM" id="MobiDB-lite"/>
    </source>
</evidence>
<name>A0A2R6X6U7_MARPO</name>